<evidence type="ECO:0000259" key="7">
    <source>
        <dbReference type="Pfam" id="PF06429"/>
    </source>
</evidence>
<dbReference type="Pfam" id="PF22638">
    <property type="entry name" value="FlgK_D1"/>
    <property type="match status" value="1"/>
</dbReference>
<dbReference type="GO" id="GO:0044780">
    <property type="term" value="P:bacterial-type flagellum assembly"/>
    <property type="evidence" value="ECO:0007669"/>
    <property type="project" value="InterPro"/>
</dbReference>
<keyword evidence="9" id="KW-0282">Flagellum</keyword>
<dbReference type="SUPFAM" id="SSF64518">
    <property type="entry name" value="Phase 1 flagellin"/>
    <property type="match status" value="1"/>
</dbReference>
<dbReference type="STRING" id="1365950.SAMN05428963_103161"/>
<keyword evidence="9" id="KW-0969">Cilium</keyword>
<feature type="domain" description="Flagellar hook-associated protein FlgK helical" evidence="8">
    <location>
        <begin position="86"/>
        <end position="305"/>
    </location>
</feature>
<keyword evidence="6" id="KW-0975">Bacterial flagellum</keyword>
<dbReference type="AlphaFoldDB" id="A0A1T4NSH7"/>
<keyword evidence="9" id="KW-0966">Cell projection</keyword>
<comment type="subcellular location">
    <subcellularLocation>
        <location evidence="1">Bacterial flagellum</location>
    </subcellularLocation>
    <subcellularLocation>
        <location evidence="2">Secreted</location>
    </subcellularLocation>
</comment>
<dbReference type="InterPro" id="IPR010930">
    <property type="entry name" value="Flg_bb/hook_C_dom"/>
</dbReference>
<dbReference type="InterPro" id="IPR002371">
    <property type="entry name" value="FlgK"/>
</dbReference>
<comment type="similarity">
    <text evidence="3">Belongs to the flagella basal body rod proteins family.</text>
</comment>
<sequence>MSLTSALDSAKSAITTSSQLTSIVSRNIANVNSTTATRKYANVATGADGSVSVMSVSQSTNLALFRNKLDATSENASLSALTSGLGQLATTVGDTEDEISPASLVGKLQSALTAYSASPDSADLARSAMQAAKNLAQGLNDASDVVETVRRDADNAISVAAGEMNDLLAQFKSLNDKIVSGSKLGADVTDYMDQRDQIVSQLSEYVGVTVGKRANNDMVLYTDSGVTMFETTPRTVSYSKSIPMDAGQAGNSLYIDGVAVTGENSTMPIQSGKIFGLTQLRDQVSVTYQNQLDQIAQQVVSAFSETSSGKPVFGIFTDPSADSPDKMKVDGLAGRLSISDNLADFPLRDGALGSYNSAGASGFADHINQLIDNLNAKQTFDASGGIETSATLVNFASSSVGWLEGVRSNAQNEAEYQSTVLQRTQEALSDATGINLDDELTQLLQFEQSYQASAKLISTIDQMLQVLLDSVH</sequence>
<dbReference type="OrthoDB" id="7181295at2"/>
<name>A0A1T4NSH7_9HYPH</name>
<organism evidence="9 10">
    <name type="scientific">Consotaella salsifontis</name>
    <dbReference type="NCBI Taxonomy" id="1365950"/>
    <lineage>
        <taxon>Bacteria</taxon>
        <taxon>Pseudomonadati</taxon>
        <taxon>Pseudomonadota</taxon>
        <taxon>Alphaproteobacteria</taxon>
        <taxon>Hyphomicrobiales</taxon>
        <taxon>Aurantimonadaceae</taxon>
        <taxon>Consotaella</taxon>
    </lineage>
</organism>
<dbReference type="GO" id="GO:0005198">
    <property type="term" value="F:structural molecule activity"/>
    <property type="evidence" value="ECO:0007669"/>
    <property type="project" value="InterPro"/>
</dbReference>
<dbReference type="PANTHER" id="PTHR30033:SF1">
    <property type="entry name" value="FLAGELLAR HOOK-ASSOCIATED PROTEIN 1"/>
    <property type="match status" value="1"/>
</dbReference>
<keyword evidence="10" id="KW-1185">Reference proteome</keyword>
<evidence type="ECO:0000256" key="4">
    <source>
        <dbReference type="ARBA" id="ARBA00016244"/>
    </source>
</evidence>
<dbReference type="NCBIfam" id="TIGR02492">
    <property type="entry name" value="flgK_ends"/>
    <property type="match status" value="1"/>
</dbReference>
<dbReference type="GO" id="GO:0009424">
    <property type="term" value="C:bacterial-type flagellum hook"/>
    <property type="evidence" value="ECO:0007669"/>
    <property type="project" value="InterPro"/>
</dbReference>
<evidence type="ECO:0000256" key="3">
    <source>
        <dbReference type="ARBA" id="ARBA00009677"/>
    </source>
</evidence>
<dbReference type="Proteomes" id="UP000190135">
    <property type="component" value="Unassembled WGS sequence"/>
</dbReference>
<feature type="domain" description="Flagellar basal-body/hook protein C-terminal" evidence="7">
    <location>
        <begin position="432"/>
        <end position="468"/>
    </location>
</feature>
<dbReference type="InterPro" id="IPR053927">
    <property type="entry name" value="FlgK_helical"/>
</dbReference>
<reference evidence="9 10" key="1">
    <citation type="submission" date="2017-02" db="EMBL/GenBank/DDBJ databases">
        <authorList>
            <person name="Peterson S.W."/>
        </authorList>
    </citation>
    <scope>NUCLEOTIDE SEQUENCE [LARGE SCALE GENOMIC DNA]</scope>
    <source>
        <strain evidence="9 10">USBA 369</strain>
    </source>
</reference>
<evidence type="ECO:0000259" key="8">
    <source>
        <dbReference type="Pfam" id="PF22638"/>
    </source>
</evidence>
<proteinExistence type="inferred from homology"/>
<evidence type="ECO:0000256" key="2">
    <source>
        <dbReference type="ARBA" id="ARBA00004613"/>
    </source>
</evidence>
<evidence type="ECO:0000256" key="1">
    <source>
        <dbReference type="ARBA" id="ARBA00004365"/>
    </source>
</evidence>
<gene>
    <name evidence="9" type="ORF">SAMN05428963_103161</name>
</gene>
<evidence type="ECO:0000313" key="10">
    <source>
        <dbReference type="Proteomes" id="UP000190135"/>
    </source>
</evidence>
<evidence type="ECO:0000313" key="9">
    <source>
        <dbReference type="EMBL" id="SJZ82077.1"/>
    </source>
</evidence>
<dbReference type="EMBL" id="FUXL01000003">
    <property type="protein sequence ID" value="SJZ82077.1"/>
    <property type="molecule type" value="Genomic_DNA"/>
</dbReference>
<accession>A0A1T4NSH7</accession>
<dbReference type="RefSeq" id="WP_078707273.1">
    <property type="nucleotide sequence ID" value="NZ_FUXL01000003.1"/>
</dbReference>
<dbReference type="GO" id="GO:0005576">
    <property type="term" value="C:extracellular region"/>
    <property type="evidence" value="ECO:0007669"/>
    <property type="project" value="UniProtKB-SubCell"/>
</dbReference>
<dbReference type="Pfam" id="PF06429">
    <property type="entry name" value="Flg_bbr_C"/>
    <property type="match status" value="1"/>
</dbReference>
<evidence type="ECO:0000256" key="6">
    <source>
        <dbReference type="ARBA" id="ARBA00023143"/>
    </source>
</evidence>
<keyword evidence="5" id="KW-0964">Secreted</keyword>
<evidence type="ECO:0000256" key="5">
    <source>
        <dbReference type="ARBA" id="ARBA00022525"/>
    </source>
</evidence>
<dbReference type="PANTHER" id="PTHR30033">
    <property type="entry name" value="FLAGELLAR HOOK-ASSOCIATED PROTEIN 1"/>
    <property type="match status" value="1"/>
</dbReference>
<protein>
    <recommendedName>
        <fullName evidence="4">Flagellar hook-associated protein 1</fullName>
    </recommendedName>
</protein>